<evidence type="ECO:0000256" key="6">
    <source>
        <dbReference type="ARBA" id="ARBA00023136"/>
    </source>
</evidence>
<accession>A0ABW0GSA6</accession>
<dbReference type="InterPro" id="IPR020846">
    <property type="entry name" value="MFS_dom"/>
</dbReference>
<dbReference type="Proteomes" id="UP001596122">
    <property type="component" value="Unassembled WGS sequence"/>
</dbReference>
<dbReference type="CDD" id="cd17321">
    <property type="entry name" value="MFS_MMR_MDR_like"/>
    <property type="match status" value="1"/>
</dbReference>
<feature type="transmembrane region" description="Helical" evidence="7">
    <location>
        <begin position="446"/>
        <end position="468"/>
    </location>
</feature>
<evidence type="ECO:0000256" key="3">
    <source>
        <dbReference type="ARBA" id="ARBA00022475"/>
    </source>
</evidence>
<dbReference type="InterPro" id="IPR036259">
    <property type="entry name" value="MFS_trans_sf"/>
</dbReference>
<evidence type="ECO:0000256" key="1">
    <source>
        <dbReference type="ARBA" id="ARBA00004651"/>
    </source>
</evidence>
<keyword evidence="4 7" id="KW-0812">Transmembrane</keyword>
<feature type="transmembrane region" description="Helical" evidence="7">
    <location>
        <begin position="21"/>
        <end position="45"/>
    </location>
</feature>
<dbReference type="InterPro" id="IPR011701">
    <property type="entry name" value="MFS"/>
</dbReference>
<evidence type="ECO:0000256" key="2">
    <source>
        <dbReference type="ARBA" id="ARBA00022448"/>
    </source>
</evidence>
<dbReference type="EMBL" id="JBHSLD010000009">
    <property type="protein sequence ID" value="MFC5381141.1"/>
    <property type="molecule type" value="Genomic_DNA"/>
</dbReference>
<evidence type="ECO:0000256" key="7">
    <source>
        <dbReference type="SAM" id="Phobius"/>
    </source>
</evidence>
<dbReference type="SUPFAM" id="SSF103473">
    <property type="entry name" value="MFS general substrate transporter"/>
    <property type="match status" value="1"/>
</dbReference>
<protein>
    <submittedName>
        <fullName evidence="9">MFS transporter</fullName>
    </submittedName>
</protein>
<sequence>MDGTTRAPDAGTVAYGTRQGTGLLAAVILGSTIAFLDSTVVNVALPRIGSDLDASFAQLQWVVTGYTLTLAAFILVGGSLGDHLGRRRVYVWGIAGFAVTSLLCALAPTANLLVAARVLQGIAGALLTPGSLAVIQASFRPADRGRAIGTWAGIGAAAPALGPALGGWLAELDWRLVFLVNLPIAVVALVLTARYVPESRDPDSAPHLDWTGAVLAVVALAALTVALTGAGRGEGSELLASAAPVAGVVAVVAGVAFVWWLRRASAPMVPPSLFANRTFTVTNVLTLAVYAALGAMFFFLVIQLQTSLGYRPLVAGLAGLPSTLLMVFLSERAGALTDRVGPRLPLVAGPLVGAVGVAWLAFVSEGDSYWTAVLPGVLLFGLGLVLIVAPLTTTELAAAPDRYTGTASGVNNAVSRAGGLLAVAALPGLVGLGQQDYADPEALTDGYRAAMLICAGLLVAGGLSGLLVPGRLRDCRPDAKEVEVP</sequence>
<dbReference type="PANTHER" id="PTHR42718:SF42">
    <property type="entry name" value="EXPORT PROTEIN"/>
    <property type="match status" value="1"/>
</dbReference>
<proteinExistence type="predicted"/>
<keyword evidence="3" id="KW-1003">Cell membrane</keyword>
<evidence type="ECO:0000256" key="5">
    <source>
        <dbReference type="ARBA" id="ARBA00022989"/>
    </source>
</evidence>
<feature type="domain" description="Major facilitator superfamily (MFS) profile" evidence="8">
    <location>
        <begin position="23"/>
        <end position="473"/>
    </location>
</feature>
<feature type="transmembrane region" description="Helical" evidence="7">
    <location>
        <begin position="308"/>
        <end position="329"/>
    </location>
</feature>
<evidence type="ECO:0000256" key="4">
    <source>
        <dbReference type="ARBA" id="ARBA00022692"/>
    </source>
</evidence>
<dbReference type="PRINTS" id="PR01036">
    <property type="entry name" value="TCRTETB"/>
</dbReference>
<dbReference type="PANTHER" id="PTHR42718">
    <property type="entry name" value="MAJOR FACILITATOR SUPERFAMILY MULTIDRUG TRANSPORTER MFSC"/>
    <property type="match status" value="1"/>
</dbReference>
<feature type="transmembrane region" description="Helical" evidence="7">
    <location>
        <begin position="281"/>
        <end position="302"/>
    </location>
</feature>
<evidence type="ECO:0000313" key="10">
    <source>
        <dbReference type="Proteomes" id="UP001596122"/>
    </source>
</evidence>
<dbReference type="RefSeq" id="WP_340270533.1">
    <property type="nucleotide sequence ID" value="NZ_JBBEOG010000007.1"/>
</dbReference>
<keyword evidence="2" id="KW-0813">Transport</keyword>
<dbReference type="Pfam" id="PF07690">
    <property type="entry name" value="MFS_1"/>
    <property type="match status" value="1"/>
</dbReference>
<dbReference type="PROSITE" id="PS50850">
    <property type="entry name" value="MFS"/>
    <property type="match status" value="1"/>
</dbReference>
<feature type="transmembrane region" description="Helical" evidence="7">
    <location>
        <begin position="57"/>
        <end position="77"/>
    </location>
</feature>
<gene>
    <name evidence="9" type="ORF">ACFPJ6_10090</name>
</gene>
<reference evidence="10" key="1">
    <citation type="journal article" date="2019" name="Int. J. Syst. Evol. Microbiol.">
        <title>The Global Catalogue of Microorganisms (GCM) 10K type strain sequencing project: providing services to taxonomists for standard genome sequencing and annotation.</title>
        <authorList>
            <consortium name="The Broad Institute Genomics Platform"/>
            <consortium name="The Broad Institute Genome Sequencing Center for Infectious Disease"/>
            <person name="Wu L."/>
            <person name="Ma J."/>
        </authorList>
    </citation>
    <scope>NUCLEOTIDE SEQUENCE [LARGE SCALE GENOMIC DNA]</scope>
    <source>
        <strain evidence="10">CCUG 43114</strain>
    </source>
</reference>
<dbReference type="Gene3D" id="1.20.1250.20">
    <property type="entry name" value="MFS general substrate transporter like domains"/>
    <property type="match status" value="1"/>
</dbReference>
<feature type="transmembrane region" description="Helical" evidence="7">
    <location>
        <begin position="208"/>
        <end position="227"/>
    </location>
</feature>
<keyword evidence="6 7" id="KW-0472">Membrane</keyword>
<dbReference type="InterPro" id="IPR004638">
    <property type="entry name" value="EmrB-like"/>
</dbReference>
<evidence type="ECO:0000259" key="8">
    <source>
        <dbReference type="PROSITE" id="PS50850"/>
    </source>
</evidence>
<keyword evidence="5 7" id="KW-1133">Transmembrane helix</keyword>
<feature type="transmembrane region" description="Helical" evidence="7">
    <location>
        <begin position="176"/>
        <end position="196"/>
    </location>
</feature>
<comment type="subcellular location">
    <subcellularLocation>
        <location evidence="1">Cell membrane</location>
        <topology evidence="1">Multi-pass membrane protein</topology>
    </subcellularLocation>
</comment>
<organism evidence="9 10">
    <name type="scientific">Aquipuribacter nitratireducens</name>
    <dbReference type="NCBI Taxonomy" id="650104"/>
    <lineage>
        <taxon>Bacteria</taxon>
        <taxon>Bacillati</taxon>
        <taxon>Actinomycetota</taxon>
        <taxon>Actinomycetes</taxon>
        <taxon>Micrococcales</taxon>
        <taxon>Intrasporangiaceae</taxon>
        <taxon>Aquipuribacter</taxon>
    </lineage>
</organism>
<name>A0ABW0GSA6_9MICO</name>
<evidence type="ECO:0000313" key="9">
    <source>
        <dbReference type="EMBL" id="MFC5381141.1"/>
    </source>
</evidence>
<keyword evidence="10" id="KW-1185">Reference proteome</keyword>
<feature type="transmembrane region" description="Helical" evidence="7">
    <location>
        <begin position="341"/>
        <end position="362"/>
    </location>
</feature>
<dbReference type="Gene3D" id="1.20.1720.10">
    <property type="entry name" value="Multidrug resistance protein D"/>
    <property type="match status" value="1"/>
</dbReference>
<feature type="transmembrane region" description="Helical" evidence="7">
    <location>
        <begin position="239"/>
        <end position="261"/>
    </location>
</feature>
<dbReference type="NCBIfam" id="TIGR00711">
    <property type="entry name" value="efflux_EmrB"/>
    <property type="match status" value="1"/>
</dbReference>
<feature type="transmembrane region" description="Helical" evidence="7">
    <location>
        <begin position="368"/>
        <end position="392"/>
    </location>
</feature>
<feature type="transmembrane region" description="Helical" evidence="7">
    <location>
        <begin position="89"/>
        <end position="108"/>
    </location>
</feature>
<feature type="transmembrane region" description="Helical" evidence="7">
    <location>
        <begin position="147"/>
        <end position="170"/>
    </location>
</feature>
<comment type="caution">
    <text evidence="9">The sequence shown here is derived from an EMBL/GenBank/DDBJ whole genome shotgun (WGS) entry which is preliminary data.</text>
</comment>